<protein>
    <submittedName>
        <fullName evidence="7">GAK19 protein</fullName>
    </submittedName>
</protein>
<feature type="compositionally biased region" description="Pro residues" evidence="5">
    <location>
        <begin position="157"/>
        <end position="173"/>
    </location>
</feature>
<dbReference type="SMART" id="SM00343">
    <property type="entry name" value="ZnF_C2HC"/>
    <property type="match status" value="1"/>
</dbReference>
<evidence type="ECO:0000313" key="8">
    <source>
        <dbReference type="Proteomes" id="UP000661971"/>
    </source>
</evidence>
<sequence length="573" mass="62685">MDRQVAYELFTRTLQQSNVQGIDTKKELPSLLEWGYAKGCFTVPHTVHELSEWRKLGDKLWDAVLDDDKTAKKLGKLWRAVHNALLQRIAEKKAADHAIEAHKRNLYYGQEDAVRAPAVRSVIIPPVVPSTRTCTPPAAGGVQRGVDGPHESQSPVPSAPPVIPQPLKAPEPIPGAESDLAEEMAKQRREAWMSVAQQALAEGDGNMLQTSGYMAFPATFTPLVDQQGNPVGVHGEYSPLDWKLLMQLRQTVSQFGPKSEPVKQMLDYLFDTQILLPNDLRGISRLMLTEHQLLLFGAHWQALVNESAATQRQPGDPLHGITADELMGLGNYLRTEAQLLMGPDKAREAMRVFRNALDKVKEPGGVPPYMGIKQGKEEPFGTFIDRAAAAIEKAGAPSWMKGTLLKQCALQNSNSTIQRLIATLPGNWGIEELLERATMIPVGSQALLVEAIKDLGEGLKKQAEATQSQVLAALAPLQASTTHGPGRSGLSIKCYRCGKGGHMRKTCRATGVWCQTCQSDSHNTTACRRKSGNRQQSASGRAMTQMTGGRITALPSASNQQQQDPSAWTWQPQ</sequence>
<evidence type="ECO:0000259" key="6">
    <source>
        <dbReference type="PROSITE" id="PS50158"/>
    </source>
</evidence>
<dbReference type="GO" id="GO:0016032">
    <property type="term" value="P:viral process"/>
    <property type="evidence" value="ECO:0007669"/>
    <property type="project" value="InterPro"/>
</dbReference>
<dbReference type="Gene3D" id="1.10.375.10">
    <property type="entry name" value="Human Immunodeficiency Virus Type 1 Capsid Protein"/>
    <property type="match status" value="1"/>
</dbReference>
<feature type="compositionally biased region" description="Polar residues" evidence="5">
    <location>
        <begin position="533"/>
        <end position="547"/>
    </location>
</feature>
<feature type="domain" description="CCHC-type" evidence="6">
    <location>
        <begin position="493"/>
        <end position="508"/>
    </location>
</feature>
<dbReference type="PANTHER" id="PTHR40389:SF3">
    <property type="entry name" value="IGE-BINDING PROTEIN"/>
    <property type="match status" value="1"/>
</dbReference>
<keyword evidence="1" id="KW-0479">Metal-binding</keyword>
<name>A0A851TSB3_9AVES</name>
<keyword evidence="2 4" id="KW-0863">Zinc-finger</keyword>
<dbReference type="InterPro" id="IPR008916">
    <property type="entry name" value="Retrov_capsid_C"/>
</dbReference>
<dbReference type="Pfam" id="PF00607">
    <property type="entry name" value="Gag_p24"/>
    <property type="match status" value="1"/>
</dbReference>
<dbReference type="InterPro" id="IPR045345">
    <property type="entry name" value="Gag_p24_C"/>
</dbReference>
<feature type="non-terminal residue" evidence="7">
    <location>
        <position position="1"/>
    </location>
</feature>
<evidence type="ECO:0000256" key="3">
    <source>
        <dbReference type="ARBA" id="ARBA00022833"/>
    </source>
</evidence>
<reference evidence="8" key="1">
    <citation type="submission" date="2023-07" db="EMBL/GenBank/DDBJ databases">
        <title>Bird 10,000 Genomes (B10K) Project - Family phase.</title>
        <authorList>
            <person name="Zhang G."/>
        </authorList>
    </citation>
    <scope>NUCLEOTIDE SEQUENCE [LARGE SCALE GENOMIC DNA]</scope>
</reference>
<dbReference type="Gene3D" id="1.10.1200.30">
    <property type="match status" value="1"/>
</dbReference>
<dbReference type="InterPro" id="IPR008919">
    <property type="entry name" value="Retrov_capsid_N"/>
</dbReference>
<dbReference type="EMBL" id="WBNA01002237">
    <property type="protein sequence ID" value="NXD18698.1"/>
    <property type="molecule type" value="Genomic_DNA"/>
</dbReference>
<accession>A0A851TSB3</accession>
<dbReference type="Gene3D" id="4.10.60.10">
    <property type="entry name" value="Zinc finger, CCHC-type"/>
    <property type="match status" value="1"/>
</dbReference>
<evidence type="ECO:0000313" key="7">
    <source>
        <dbReference type="EMBL" id="NXD18698.1"/>
    </source>
</evidence>
<evidence type="ECO:0000256" key="2">
    <source>
        <dbReference type="ARBA" id="ARBA00022771"/>
    </source>
</evidence>
<evidence type="ECO:0000256" key="4">
    <source>
        <dbReference type="PROSITE-ProRule" id="PRU00047"/>
    </source>
</evidence>
<gene>
    <name evidence="7" type="primary">Ervk19_1</name>
    <name evidence="7" type="ORF">NOTNIG_R07086</name>
</gene>
<evidence type="ECO:0000256" key="5">
    <source>
        <dbReference type="SAM" id="MobiDB-lite"/>
    </source>
</evidence>
<comment type="caution">
    <text evidence="7">The sequence shown here is derived from an EMBL/GenBank/DDBJ whole genome shotgun (WGS) entry which is preliminary data.</text>
</comment>
<proteinExistence type="predicted"/>
<feature type="compositionally biased region" description="Polar residues" evidence="5">
    <location>
        <begin position="555"/>
        <end position="573"/>
    </location>
</feature>
<evidence type="ECO:0000256" key="1">
    <source>
        <dbReference type="ARBA" id="ARBA00022723"/>
    </source>
</evidence>
<feature type="non-terminal residue" evidence="7">
    <location>
        <position position="573"/>
    </location>
</feature>
<feature type="region of interest" description="Disordered" evidence="5">
    <location>
        <begin position="133"/>
        <end position="186"/>
    </location>
</feature>
<dbReference type="PROSITE" id="PS50158">
    <property type="entry name" value="ZF_CCHC"/>
    <property type="match status" value="1"/>
</dbReference>
<dbReference type="InterPro" id="IPR001878">
    <property type="entry name" value="Znf_CCHC"/>
</dbReference>
<dbReference type="AlphaFoldDB" id="A0A851TSB3"/>
<keyword evidence="8" id="KW-1185">Reference proteome</keyword>
<organism evidence="7 8">
    <name type="scientific">Nothocercus nigrocapillus</name>
    <dbReference type="NCBI Taxonomy" id="1977171"/>
    <lineage>
        <taxon>Eukaryota</taxon>
        <taxon>Metazoa</taxon>
        <taxon>Chordata</taxon>
        <taxon>Craniata</taxon>
        <taxon>Vertebrata</taxon>
        <taxon>Euteleostomi</taxon>
        <taxon>Archelosauria</taxon>
        <taxon>Archosauria</taxon>
        <taxon>Dinosauria</taxon>
        <taxon>Saurischia</taxon>
        <taxon>Theropoda</taxon>
        <taxon>Coelurosauria</taxon>
        <taxon>Aves</taxon>
        <taxon>Palaeognathae</taxon>
        <taxon>Tinamiformes</taxon>
        <taxon>Tinamidae</taxon>
        <taxon>Nothocercus</taxon>
    </lineage>
</organism>
<dbReference type="SUPFAM" id="SSF47353">
    <property type="entry name" value="Retrovirus capsid dimerization domain-like"/>
    <property type="match status" value="1"/>
</dbReference>
<dbReference type="InterPro" id="IPR050195">
    <property type="entry name" value="Primate_lentivir_Gag_pol-like"/>
</dbReference>
<dbReference type="Proteomes" id="UP000661971">
    <property type="component" value="Unassembled WGS sequence"/>
</dbReference>
<keyword evidence="3" id="KW-0862">Zinc</keyword>
<dbReference type="Pfam" id="PF19317">
    <property type="entry name" value="Gag_p24_C"/>
    <property type="match status" value="1"/>
</dbReference>
<feature type="region of interest" description="Disordered" evidence="5">
    <location>
        <begin position="522"/>
        <end position="573"/>
    </location>
</feature>
<dbReference type="GO" id="GO:0003676">
    <property type="term" value="F:nucleic acid binding"/>
    <property type="evidence" value="ECO:0007669"/>
    <property type="project" value="InterPro"/>
</dbReference>
<dbReference type="GO" id="GO:0008270">
    <property type="term" value="F:zinc ion binding"/>
    <property type="evidence" value="ECO:0007669"/>
    <property type="project" value="UniProtKB-KW"/>
</dbReference>
<dbReference type="InterPro" id="IPR036875">
    <property type="entry name" value="Znf_CCHC_sf"/>
</dbReference>
<dbReference type="SUPFAM" id="SSF57756">
    <property type="entry name" value="Retrovirus zinc finger-like domains"/>
    <property type="match status" value="1"/>
</dbReference>
<dbReference type="SUPFAM" id="SSF47943">
    <property type="entry name" value="Retrovirus capsid protein, N-terminal core domain"/>
    <property type="match status" value="1"/>
</dbReference>
<dbReference type="PANTHER" id="PTHR40389">
    <property type="entry name" value="ENDOGENOUS RETROVIRUS GROUP K MEMBER 24 GAG POLYPROTEIN-RELATED"/>
    <property type="match status" value="1"/>
</dbReference>